<reference evidence="1" key="1">
    <citation type="submission" date="2013-08" db="EMBL/GenBank/DDBJ databases">
        <authorList>
            <person name="Mendez C."/>
            <person name="Richter M."/>
            <person name="Ferrer M."/>
            <person name="Sanchez J."/>
        </authorList>
    </citation>
    <scope>NUCLEOTIDE SEQUENCE</scope>
</reference>
<comment type="caution">
    <text evidence="1">The sequence shown here is derived from an EMBL/GenBank/DDBJ whole genome shotgun (WGS) entry which is preliminary data.</text>
</comment>
<reference evidence="1" key="2">
    <citation type="journal article" date="2014" name="ISME J.">
        <title>Microbial stratification in low pH oxic and suboxic macroscopic growths along an acid mine drainage.</title>
        <authorList>
            <person name="Mendez-Garcia C."/>
            <person name="Mesa V."/>
            <person name="Sprenger R.R."/>
            <person name="Richter M."/>
            <person name="Diez M.S."/>
            <person name="Solano J."/>
            <person name="Bargiela R."/>
            <person name="Golyshina O.V."/>
            <person name="Manteca A."/>
            <person name="Ramos J.L."/>
            <person name="Gallego J.R."/>
            <person name="Llorente I."/>
            <person name="Martins Dos Santos V.A."/>
            <person name="Jensen O.N."/>
            <person name="Pelaez A.I."/>
            <person name="Sanchez J."/>
            <person name="Ferrer M."/>
        </authorList>
    </citation>
    <scope>NUCLEOTIDE SEQUENCE</scope>
</reference>
<protein>
    <submittedName>
        <fullName evidence="1">Uncharacterized protein</fullName>
    </submittedName>
</protein>
<organism evidence="1">
    <name type="scientific">mine drainage metagenome</name>
    <dbReference type="NCBI Taxonomy" id="410659"/>
    <lineage>
        <taxon>unclassified sequences</taxon>
        <taxon>metagenomes</taxon>
        <taxon>ecological metagenomes</taxon>
    </lineage>
</organism>
<proteinExistence type="predicted"/>
<feature type="non-terminal residue" evidence="1">
    <location>
        <position position="1"/>
    </location>
</feature>
<accession>T1CEP9</accession>
<feature type="non-terminal residue" evidence="1">
    <location>
        <position position="153"/>
    </location>
</feature>
<evidence type="ECO:0000313" key="1">
    <source>
        <dbReference type="EMBL" id="EQD80043.1"/>
    </source>
</evidence>
<dbReference type="AlphaFoldDB" id="T1CEP9"/>
<name>T1CEP9_9ZZZZ</name>
<sequence length="153" mass="16676">VEDAENFQDKLDALDRLFNEVIPREISAEGNKNSQYPAALDMKCLSCSDSMVVSAPISDNSSYPALIAVSIKAIQIAHALMDMGFLVRGALAVGNVYRTDSNILGTGYQEAVKGEKEAHNPQILLTESAEQALNELIKCGRPRYAIFAKNELD</sequence>
<dbReference type="EMBL" id="AUZX01000993">
    <property type="protein sequence ID" value="EQD80043.1"/>
    <property type="molecule type" value="Genomic_DNA"/>
</dbReference>
<gene>
    <name evidence="1" type="ORF">B1A_01303</name>
</gene>